<keyword evidence="2" id="KW-1185">Reference proteome</keyword>
<sequence>MMHATAKDWTDLGTRWVGPRNFRIAPSMIDFDFTFAPIDQIIDEMRHDEEASIKSGLKATKLELATQSTANFQQLPMEQVMERPFALAHFNLARFDAPGKFLHGFGDRVLQRWQDTLAAQGFTWERCYPIIFISGKGSATNYHMDFSHVLAWQVFGTKRFCGLVDPDHWADSSVRNTYIPGELAKPTDVREEDSLCYDMRPGDKLWNVLLTPHWVEAGDEPAMSINISHGALRLNGQLSPNESELEALRAAKPGQGPTRLVKSYR</sequence>
<dbReference type="RefSeq" id="WP_282212764.1">
    <property type="nucleotide sequence ID" value="NZ_CP118247.1"/>
</dbReference>
<evidence type="ECO:0008006" key="3">
    <source>
        <dbReference type="Google" id="ProtNLM"/>
    </source>
</evidence>
<protein>
    <recommendedName>
        <fullName evidence="3">JmjC domain-containing protein</fullName>
    </recommendedName>
</protein>
<dbReference type="EMBL" id="CP118247">
    <property type="protein sequence ID" value="WDR07251.1"/>
    <property type="molecule type" value="Genomic_DNA"/>
</dbReference>
<accession>A0ABY7Z0U5</accession>
<dbReference type="SUPFAM" id="SSF51197">
    <property type="entry name" value="Clavaminate synthase-like"/>
    <property type="match status" value="1"/>
</dbReference>
<proteinExistence type="predicted"/>
<reference evidence="1 2" key="1">
    <citation type="submission" date="2023-02" db="EMBL/GenBank/DDBJ databases">
        <title>Devosia chondri sp. nov., isolated from the phycosphere of marine algae.</title>
        <authorList>
            <person name="Kim J.M."/>
            <person name="Lee J.K."/>
            <person name="Choi B.J."/>
            <person name="Bayburt H."/>
            <person name="Jeon C.O."/>
        </authorList>
    </citation>
    <scope>NUCLEOTIDE SEQUENCE [LARGE SCALE GENOMIC DNA]</scope>
    <source>
        <strain evidence="1 2">G2-5</strain>
    </source>
</reference>
<evidence type="ECO:0000313" key="1">
    <source>
        <dbReference type="EMBL" id="WDR07251.1"/>
    </source>
</evidence>
<gene>
    <name evidence="1" type="ORF">PSQ90_07455</name>
</gene>
<name>A0ABY7Z0U5_9HYPH</name>
<evidence type="ECO:0000313" key="2">
    <source>
        <dbReference type="Proteomes" id="UP001222118"/>
    </source>
</evidence>
<dbReference type="Gene3D" id="2.60.120.650">
    <property type="entry name" value="Cupin"/>
    <property type="match status" value="1"/>
</dbReference>
<dbReference type="Proteomes" id="UP001222118">
    <property type="component" value="Chromosome"/>
</dbReference>
<organism evidence="1 2">
    <name type="scientific">Devosia rhodophyticola</name>
    <dbReference type="NCBI Taxonomy" id="3026423"/>
    <lineage>
        <taxon>Bacteria</taxon>
        <taxon>Pseudomonadati</taxon>
        <taxon>Pseudomonadota</taxon>
        <taxon>Alphaproteobacteria</taxon>
        <taxon>Hyphomicrobiales</taxon>
        <taxon>Devosiaceae</taxon>
        <taxon>Devosia</taxon>
    </lineage>
</organism>